<name>A0ABM7M882_9ACTN</name>
<gene>
    <name evidence="1" type="ORF">Aiant_84740</name>
</gene>
<proteinExistence type="predicted"/>
<dbReference type="EMBL" id="AP023356">
    <property type="protein sequence ID" value="BCJ47817.1"/>
    <property type="molecule type" value="Genomic_DNA"/>
</dbReference>
<accession>A0ABM7M882</accession>
<evidence type="ECO:0000313" key="1">
    <source>
        <dbReference type="EMBL" id="BCJ47817.1"/>
    </source>
</evidence>
<evidence type="ECO:0000313" key="2">
    <source>
        <dbReference type="Proteomes" id="UP000676967"/>
    </source>
</evidence>
<sequence length="207" mass="22427">MPGRPGSPRTEYRRGARYRRHESAIYARQSHVMLSEPADTPWAEPAGRRLAEGNGVRAVFLSLLRDGAEPDAAAIAVCVAAGSGRKEAVDRLGQFSGLWEALQPGEEADGVDLLIAHGYFEPDVALDDRQQAALAHLHAALQAVPGVPSGAAASLSTQLRTGRLVEARQQLERLGGQRWSDNTRFWTAMRQADEILGSLPDRTLPTE</sequence>
<reference evidence="1 2" key="1">
    <citation type="submission" date="2020-08" db="EMBL/GenBank/DDBJ databases">
        <title>Whole genome shotgun sequence of Actinoplanes ianthinogenes NBRC 13996.</title>
        <authorList>
            <person name="Komaki H."/>
            <person name="Tamura T."/>
        </authorList>
    </citation>
    <scope>NUCLEOTIDE SEQUENCE [LARGE SCALE GENOMIC DNA]</scope>
    <source>
        <strain evidence="1 2">NBRC 13996</strain>
    </source>
</reference>
<protein>
    <submittedName>
        <fullName evidence="1">Uncharacterized protein</fullName>
    </submittedName>
</protein>
<organism evidence="1 2">
    <name type="scientific">Actinoplanes ianthinogenes</name>
    <dbReference type="NCBI Taxonomy" id="122358"/>
    <lineage>
        <taxon>Bacteria</taxon>
        <taxon>Bacillati</taxon>
        <taxon>Actinomycetota</taxon>
        <taxon>Actinomycetes</taxon>
        <taxon>Micromonosporales</taxon>
        <taxon>Micromonosporaceae</taxon>
        <taxon>Actinoplanes</taxon>
    </lineage>
</organism>
<dbReference type="Proteomes" id="UP000676967">
    <property type="component" value="Chromosome"/>
</dbReference>
<keyword evidence="2" id="KW-1185">Reference proteome</keyword>